<proteinExistence type="predicted"/>
<name>A0AAD5K0S5_9FUNG</name>
<feature type="compositionally biased region" description="Low complexity" evidence="1">
    <location>
        <begin position="127"/>
        <end position="146"/>
    </location>
</feature>
<feature type="region of interest" description="Disordered" evidence="1">
    <location>
        <begin position="122"/>
        <end position="198"/>
    </location>
</feature>
<sequence length="586" mass="67149">MSKSLLEENEFALEKWIAKYLKSTRIEKWQTVKLVEGICNEFDICSPDTALEIIKTVYTKELVRYREENEPKLSTSQAKRVEVFSRTAATLLNTIPIEKIVRKNLRENAMDAADLAKMTHYTRDETSSSINNYGNSYSNNNNNNGNVDLENDDNTSNSSGNGSSSRGTRSNNSTEGDGNNTNQNTSISSSNRATRSMKRSAELLSNLNKKVKILDDSLPSRIEFLKKECKIQRNIDLSLLYEGSEKDSLVHKIAKSLMRELGTELKSALTLKEHEILLKLCDANNKKDFEDIRRELFLLEPSLETPFIEYIRTAIHHMIILSSSDLLLQDNHGEDWYRTNVYSFSFDNIFLLDRGFKSMRAEIKPSIVHSLRLNHDYITDKMRIDFIYRKMDGKIDVFASEDKPASASKAKFRISLLKSLESRVALKSLVEEVEVVTSQMHGLKITIRGTKKIGKDYIHYTKAEAQLPATIEDNGASLAFYLYTIISLKRCIMVNCIKVHIIQEAKKTSNVQFLESGYLSDSPNKNDTDEKEENKIMEKQIEALIELRNASTLAKTKRTLEQVVFREDLLQERDFEYLVMRALMQK</sequence>
<keyword evidence="3" id="KW-1185">Reference proteome</keyword>
<dbReference type="AlphaFoldDB" id="A0AAD5K0S5"/>
<evidence type="ECO:0000313" key="3">
    <source>
        <dbReference type="Proteomes" id="UP001209540"/>
    </source>
</evidence>
<dbReference type="EMBL" id="JAIXMP010000034">
    <property type="protein sequence ID" value="KAI9249688.1"/>
    <property type="molecule type" value="Genomic_DNA"/>
</dbReference>
<accession>A0AAD5K0S5</accession>
<organism evidence="2 3">
    <name type="scientific">Phascolomyces articulosus</name>
    <dbReference type="NCBI Taxonomy" id="60185"/>
    <lineage>
        <taxon>Eukaryota</taxon>
        <taxon>Fungi</taxon>
        <taxon>Fungi incertae sedis</taxon>
        <taxon>Mucoromycota</taxon>
        <taxon>Mucoromycotina</taxon>
        <taxon>Mucoromycetes</taxon>
        <taxon>Mucorales</taxon>
        <taxon>Lichtheimiaceae</taxon>
        <taxon>Phascolomyces</taxon>
    </lineage>
</organism>
<dbReference type="Proteomes" id="UP001209540">
    <property type="component" value="Unassembled WGS sequence"/>
</dbReference>
<feature type="compositionally biased region" description="Low complexity" evidence="1">
    <location>
        <begin position="154"/>
        <end position="191"/>
    </location>
</feature>
<reference evidence="2" key="2">
    <citation type="submission" date="2023-02" db="EMBL/GenBank/DDBJ databases">
        <authorList>
            <consortium name="DOE Joint Genome Institute"/>
            <person name="Mondo S.J."/>
            <person name="Chang Y."/>
            <person name="Wang Y."/>
            <person name="Ahrendt S."/>
            <person name="Andreopoulos W."/>
            <person name="Barry K."/>
            <person name="Beard J."/>
            <person name="Benny G.L."/>
            <person name="Blankenship S."/>
            <person name="Bonito G."/>
            <person name="Cuomo C."/>
            <person name="Desiro A."/>
            <person name="Gervers K.A."/>
            <person name="Hundley H."/>
            <person name="Kuo A."/>
            <person name="LaButti K."/>
            <person name="Lang B.F."/>
            <person name="Lipzen A."/>
            <person name="O'Donnell K."/>
            <person name="Pangilinan J."/>
            <person name="Reynolds N."/>
            <person name="Sandor L."/>
            <person name="Smith M.W."/>
            <person name="Tsang A."/>
            <person name="Grigoriev I.V."/>
            <person name="Stajich J.E."/>
            <person name="Spatafora J.W."/>
        </authorList>
    </citation>
    <scope>NUCLEOTIDE SEQUENCE</scope>
    <source>
        <strain evidence="2">RSA 2281</strain>
    </source>
</reference>
<protein>
    <submittedName>
        <fullName evidence="2">Uncharacterized protein</fullName>
    </submittedName>
</protein>
<comment type="caution">
    <text evidence="2">The sequence shown here is derived from an EMBL/GenBank/DDBJ whole genome shotgun (WGS) entry which is preliminary data.</text>
</comment>
<reference evidence="2" key="1">
    <citation type="journal article" date="2022" name="IScience">
        <title>Evolution of zygomycete secretomes and the origins of terrestrial fungal ecologies.</title>
        <authorList>
            <person name="Chang Y."/>
            <person name="Wang Y."/>
            <person name="Mondo S."/>
            <person name="Ahrendt S."/>
            <person name="Andreopoulos W."/>
            <person name="Barry K."/>
            <person name="Beard J."/>
            <person name="Benny G.L."/>
            <person name="Blankenship S."/>
            <person name="Bonito G."/>
            <person name="Cuomo C."/>
            <person name="Desiro A."/>
            <person name="Gervers K.A."/>
            <person name="Hundley H."/>
            <person name="Kuo A."/>
            <person name="LaButti K."/>
            <person name="Lang B.F."/>
            <person name="Lipzen A."/>
            <person name="O'Donnell K."/>
            <person name="Pangilinan J."/>
            <person name="Reynolds N."/>
            <person name="Sandor L."/>
            <person name="Smith M.E."/>
            <person name="Tsang A."/>
            <person name="Grigoriev I.V."/>
            <person name="Stajich J.E."/>
            <person name="Spatafora J.W."/>
        </authorList>
    </citation>
    <scope>NUCLEOTIDE SEQUENCE</scope>
    <source>
        <strain evidence="2">RSA 2281</strain>
    </source>
</reference>
<evidence type="ECO:0000313" key="2">
    <source>
        <dbReference type="EMBL" id="KAI9249688.1"/>
    </source>
</evidence>
<gene>
    <name evidence="2" type="ORF">BDA99DRAFT_564253</name>
</gene>
<evidence type="ECO:0000256" key="1">
    <source>
        <dbReference type="SAM" id="MobiDB-lite"/>
    </source>
</evidence>